<protein>
    <submittedName>
        <fullName evidence="3">GNAT family acetyltransferase</fullName>
    </submittedName>
</protein>
<dbReference type="Gene3D" id="3.40.630.30">
    <property type="match status" value="1"/>
</dbReference>
<dbReference type="GO" id="GO:0008080">
    <property type="term" value="F:N-acetyltransferase activity"/>
    <property type="evidence" value="ECO:0007669"/>
    <property type="project" value="InterPro"/>
</dbReference>
<evidence type="ECO:0000259" key="2">
    <source>
        <dbReference type="PROSITE" id="PS51186"/>
    </source>
</evidence>
<dbReference type="PANTHER" id="PTHR13947">
    <property type="entry name" value="GNAT FAMILY N-ACETYLTRANSFERASE"/>
    <property type="match status" value="1"/>
</dbReference>
<reference evidence="3 4" key="1">
    <citation type="submission" date="2014-01" db="EMBL/GenBank/DDBJ databases">
        <title>Actinotalea ferrariae CF5-4.</title>
        <authorList>
            <person name="Chen F."/>
            <person name="Li Y."/>
            <person name="Wang G."/>
        </authorList>
    </citation>
    <scope>NUCLEOTIDE SEQUENCE [LARGE SCALE GENOMIC DNA]</scope>
    <source>
        <strain evidence="3 4">CF5-4</strain>
    </source>
</reference>
<dbReference type="PROSITE" id="PS51186">
    <property type="entry name" value="GNAT"/>
    <property type="match status" value="1"/>
</dbReference>
<name>A0A021VY85_9CELL</name>
<accession>A0A021VY85</accession>
<dbReference type="InterPro" id="IPR000182">
    <property type="entry name" value="GNAT_dom"/>
</dbReference>
<keyword evidence="1 3" id="KW-0808">Transferase</keyword>
<keyword evidence="4" id="KW-1185">Reference proteome</keyword>
<feature type="domain" description="N-acetyltransferase" evidence="2">
    <location>
        <begin position="15"/>
        <end position="145"/>
    </location>
</feature>
<evidence type="ECO:0000313" key="4">
    <source>
        <dbReference type="Proteomes" id="UP000019753"/>
    </source>
</evidence>
<dbReference type="PANTHER" id="PTHR13947:SF37">
    <property type="entry name" value="LD18367P"/>
    <property type="match status" value="1"/>
</dbReference>
<feature type="non-terminal residue" evidence="3">
    <location>
        <position position="1"/>
    </location>
</feature>
<evidence type="ECO:0000256" key="1">
    <source>
        <dbReference type="ARBA" id="ARBA00022679"/>
    </source>
</evidence>
<gene>
    <name evidence="3" type="ORF">N866_19535</name>
</gene>
<dbReference type="EMBL" id="AXCW01000009">
    <property type="protein sequence ID" value="EYR64965.1"/>
    <property type="molecule type" value="Genomic_DNA"/>
</dbReference>
<dbReference type="InterPro" id="IPR016181">
    <property type="entry name" value="Acyl_CoA_acyltransferase"/>
</dbReference>
<dbReference type="Proteomes" id="UP000019753">
    <property type="component" value="Unassembled WGS sequence"/>
</dbReference>
<proteinExistence type="predicted"/>
<dbReference type="RefSeq" id="WP_155855150.1">
    <property type="nucleotide sequence ID" value="NZ_AXCW01000009.1"/>
</dbReference>
<dbReference type="InterPro" id="IPR050769">
    <property type="entry name" value="NAT_camello-type"/>
</dbReference>
<evidence type="ECO:0000313" key="3">
    <source>
        <dbReference type="EMBL" id="EYR64965.1"/>
    </source>
</evidence>
<dbReference type="SUPFAM" id="SSF55729">
    <property type="entry name" value="Acyl-CoA N-acyltransferases (Nat)"/>
    <property type="match status" value="1"/>
</dbReference>
<sequence>TAARSDRRAPDGAPLALEVADRPDHPWLEAWLAVKSGGDGRDVARRVVAGAPADYVTARDGQGVVGVVRAATLGQWCVVSCLMVDPRARRRGVASVLTAAALDRAAARGAAHVLVQVEEGNAPARALYAAAGFTPAAAYHYRELP</sequence>
<comment type="caution">
    <text evidence="3">The sequence shown here is derived from an EMBL/GenBank/DDBJ whole genome shotgun (WGS) entry which is preliminary data.</text>
</comment>
<dbReference type="Pfam" id="PF00583">
    <property type="entry name" value="Acetyltransf_1"/>
    <property type="match status" value="1"/>
</dbReference>
<organism evidence="3 4">
    <name type="scientific">Actinotalea ferrariae CF5-4</name>
    <dbReference type="NCBI Taxonomy" id="948458"/>
    <lineage>
        <taxon>Bacteria</taxon>
        <taxon>Bacillati</taxon>
        <taxon>Actinomycetota</taxon>
        <taxon>Actinomycetes</taxon>
        <taxon>Micrococcales</taxon>
        <taxon>Cellulomonadaceae</taxon>
        <taxon>Actinotalea</taxon>
    </lineage>
</organism>
<dbReference type="AlphaFoldDB" id="A0A021VY85"/>
<dbReference type="OrthoDB" id="273614at2"/>